<dbReference type="RefSeq" id="WP_037538426.1">
    <property type="nucleotide sequence ID" value="NZ_CAXOKG010000001.1"/>
</dbReference>
<dbReference type="PANTHER" id="PTHR15394:SF3">
    <property type="entry name" value="SERINE HYDROLASE RBBP9"/>
    <property type="match status" value="1"/>
</dbReference>
<accession>A0A380HNF7</accession>
<dbReference type="Gene3D" id="3.40.50.1820">
    <property type="entry name" value="alpha/beta hydrolase"/>
    <property type="match status" value="1"/>
</dbReference>
<sequence length="193" mass="22045">MKNMFIIHGYQASTESHWFEWLATQMKSYDYHTEIVYLPNTNDPDLDAWDSAIQHSLNHKLDKDSIIVAHSLGVVTVLNYLSKVEVFSNIKGLFLISGFNEPLHNLPELNQFINQTQVQFENINAQHIMTIGGDNDPIVDINATNRLSQQLNTETVELHHNGHFQDCDGYLTFDFLKNQITASLNNKNSEIGI</sequence>
<dbReference type="EMBL" id="UHED01000001">
    <property type="protein sequence ID" value="SUM83027.1"/>
    <property type="molecule type" value="Genomic_DNA"/>
</dbReference>
<dbReference type="Proteomes" id="UP000254707">
    <property type="component" value="Unassembled WGS sequence"/>
</dbReference>
<evidence type="ECO:0000313" key="2">
    <source>
        <dbReference type="Proteomes" id="UP000254707"/>
    </source>
</evidence>
<evidence type="ECO:0000313" key="1">
    <source>
        <dbReference type="EMBL" id="SUM83027.1"/>
    </source>
</evidence>
<dbReference type="EC" id="3.-.-.-" evidence="1"/>
<organism evidence="1 2">
    <name type="scientific">Staphylococcus saprophyticus</name>
    <dbReference type="NCBI Taxonomy" id="29385"/>
    <lineage>
        <taxon>Bacteria</taxon>
        <taxon>Bacillati</taxon>
        <taxon>Bacillota</taxon>
        <taxon>Bacilli</taxon>
        <taxon>Bacillales</taxon>
        <taxon>Staphylococcaceae</taxon>
        <taxon>Staphylococcus</taxon>
    </lineage>
</organism>
<dbReference type="Pfam" id="PF06821">
    <property type="entry name" value="Ser_hydrolase"/>
    <property type="match status" value="1"/>
</dbReference>
<dbReference type="InterPro" id="IPR010662">
    <property type="entry name" value="RBBP9/YdeN"/>
</dbReference>
<protein>
    <submittedName>
        <fullName evidence="1">Esterase</fullName>
        <ecNumber evidence="1">3.-.-.-</ecNumber>
    </submittedName>
</protein>
<dbReference type="PANTHER" id="PTHR15394">
    <property type="entry name" value="SERINE HYDROLASE RBBP9"/>
    <property type="match status" value="1"/>
</dbReference>
<name>A0A380HNF7_STASA</name>
<dbReference type="GO" id="GO:0016787">
    <property type="term" value="F:hydrolase activity"/>
    <property type="evidence" value="ECO:0007669"/>
    <property type="project" value="UniProtKB-KW"/>
</dbReference>
<dbReference type="SUPFAM" id="SSF53474">
    <property type="entry name" value="alpha/beta-Hydrolases"/>
    <property type="match status" value="1"/>
</dbReference>
<dbReference type="AlphaFoldDB" id="A0A380HNF7"/>
<keyword evidence="1" id="KW-0378">Hydrolase</keyword>
<proteinExistence type="predicted"/>
<reference evidence="1 2" key="1">
    <citation type="submission" date="2018-06" db="EMBL/GenBank/DDBJ databases">
        <authorList>
            <consortium name="Pathogen Informatics"/>
            <person name="Doyle S."/>
        </authorList>
    </citation>
    <scope>NUCLEOTIDE SEQUENCE [LARGE SCALE GENOMIC DNA]</scope>
    <source>
        <strain evidence="1 2">NCTC7688</strain>
    </source>
</reference>
<dbReference type="InterPro" id="IPR029058">
    <property type="entry name" value="AB_hydrolase_fold"/>
</dbReference>
<gene>
    <name evidence="1" type="primary">ydeN_2</name>
    <name evidence="1" type="ORF">NCTC7688_01596</name>
</gene>